<protein>
    <recommendedName>
        <fullName evidence="5">F-box domain-containing protein</fullName>
    </recommendedName>
</protein>
<accession>A0A165BTF7</accession>
<dbReference type="AlphaFoldDB" id="A0A165BTF7"/>
<evidence type="ECO:0000256" key="2">
    <source>
        <dbReference type="SAM" id="MobiDB-lite"/>
    </source>
</evidence>
<organism evidence="3 4">
    <name type="scientific">Exidia glandulosa HHB12029</name>
    <dbReference type="NCBI Taxonomy" id="1314781"/>
    <lineage>
        <taxon>Eukaryota</taxon>
        <taxon>Fungi</taxon>
        <taxon>Dikarya</taxon>
        <taxon>Basidiomycota</taxon>
        <taxon>Agaricomycotina</taxon>
        <taxon>Agaricomycetes</taxon>
        <taxon>Auriculariales</taxon>
        <taxon>Exidiaceae</taxon>
        <taxon>Exidia</taxon>
    </lineage>
</organism>
<dbReference type="Proteomes" id="UP000077266">
    <property type="component" value="Unassembled WGS sequence"/>
</dbReference>
<feature type="compositionally biased region" description="Acidic residues" evidence="2">
    <location>
        <begin position="531"/>
        <end position="546"/>
    </location>
</feature>
<keyword evidence="4" id="KW-1185">Reference proteome</keyword>
<evidence type="ECO:0008006" key="5">
    <source>
        <dbReference type="Google" id="ProtNLM"/>
    </source>
</evidence>
<sequence>MPSAFAASAAERKAYTQKFLDDLEKRSDAVHGQLVDAVATLQAARAVVDALQRERDDNAAQIARLRAILDEIPQSFDPTILERMPVELLADIMRLVVQPRSSFQEYGTATYDAVRASAPIVLSWVCHRWRDIAVNTPDLWCYVAAPLLKPVERRRPVMARSYIARVQAFLKRSGTRPLHVILDWCFCTHLWDDMPEYQTVLTAVSLHISRWEQAYIYLPNGITSSTLEFLRHPTPTLVAIEVYNGDDLTVTKWADVVPYPTYLPHCPRLRHMEAGSMFLKPRQPLLLLVRAAIYIEDPPPHAVWDSLCMMPNLEDLSIHFITLRESPPEPPASELRLPSLRKLTIGGDGAILRSWATMLCMPKLVHLSLTESSRSIDWEVIAPFLDSVVHTVNELTFEVAGENLAGVVPDYFGAFNLVQCVNFRNVHDTPATLWATLLRRTDGSTPYLWPALNSIVFERGAISSQAAEALVDMVISRMPAENSPLDEGTAAPEFKVAFRSVACPTWLSAQLALILHDNLTAKTPSALPVISDDDDDDDEWTAESEESSERRSNVSLEA</sequence>
<evidence type="ECO:0000313" key="3">
    <source>
        <dbReference type="EMBL" id="KZV81210.1"/>
    </source>
</evidence>
<feature type="region of interest" description="Disordered" evidence="2">
    <location>
        <begin position="526"/>
        <end position="558"/>
    </location>
</feature>
<dbReference type="EMBL" id="KV426408">
    <property type="protein sequence ID" value="KZV81210.1"/>
    <property type="molecule type" value="Genomic_DNA"/>
</dbReference>
<dbReference type="InParanoid" id="A0A165BTF7"/>
<reference evidence="3 4" key="1">
    <citation type="journal article" date="2016" name="Mol. Biol. Evol.">
        <title>Comparative Genomics of Early-Diverging Mushroom-Forming Fungi Provides Insights into the Origins of Lignocellulose Decay Capabilities.</title>
        <authorList>
            <person name="Nagy L.G."/>
            <person name="Riley R."/>
            <person name="Tritt A."/>
            <person name="Adam C."/>
            <person name="Daum C."/>
            <person name="Floudas D."/>
            <person name="Sun H."/>
            <person name="Yadav J.S."/>
            <person name="Pangilinan J."/>
            <person name="Larsson K.H."/>
            <person name="Matsuura K."/>
            <person name="Barry K."/>
            <person name="Labutti K."/>
            <person name="Kuo R."/>
            <person name="Ohm R.A."/>
            <person name="Bhattacharya S.S."/>
            <person name="Shirouzu T."/>
            <person name="Yoshinaga Y."/>
            <person name="Martin F.M."/>
            <person name="Grigoriev I.V."/>
            <person name="Hibbett D.S."/>
        </authorList>
    </citation>
    <scope>NUCLEOTIDE SEQUENCE [LARGE SCALE GENOMIC DNA]</scope>
    <source>
        <strain evidence="3 4">HHB12029</strain>
    </source>
</reference>
<evidence type="ECO:0000256" key="1">
    <source>
        <dbReference type="SAM" id="Coils"/>
    </source>
</evidence>
<name>A0A165BTF7_EXIGL</name>
<proteinExistence type="predicted"/>
<feature type="coiled-coil region" evidence="1">
    <location>
        <begin position="34"/>
        <end position="68"/>
    </location>
</feature>
<keyword evidence="1" id="KW-0175">Coiled coil</keyword>
<evidence type="ECO:0000313" key="4">
    <source>
        <dbReference type="Proteomes" id="UP000077266"/>
    </source>
</evidence>
<dbReference type="SUPFAM" id="SSF52047">
    <property type="entry name" value="RNI-like"/>
    <property type="match status" value="1"/>
</dbReference>
<dbReference type="OrthoDB" id="3271041at2759"/>
<gene>
    <name evidence="3" type="ORF">EXIGLDRAFT_731579</name>
</gene>